<protein>
    <submittedName>
        <fullName evidence="2">Anti-sigma regulatory factor</fullName>
    </submittedName>
</protein>
<dbReference type="RefSeq" id="WP_344478194.1">
    <property type="nucleotide sequence ID" value="NZ_BAAAQX010000011.1"/>
</dbReference>
<evidence type="ECO:0000259" key="1">
    <source>
        <dbReference type="SMART" id="SM00387"/>
    </source>
</evidence>
<dbReference type="EMBL" id="BAAAQX010000011">
    <property type="protein sequence ID" value="GAA2209256.1"/>
    <property type="molecule type" value="Genomic_DNA"/>
</dbReference>
<gene>
    <name evidence="2" type="ORF">GCM10009850_047140</name>
</gene>
<organism evidence="2 3">
    <name type="scientific">Nonomuraea monospora</name>
    <dbReference type="NCBI Taxonomy" id="568818"/>
    <lineage>
        <taxon>Bacteria</taxon>
        <taxon>Bacillati</taxon>
        <taxon>Actinomycetota</taxon>
        <taxon>Actinomycetes</taxon>
        <taxon>Streptosporangiales</taxon>
        <taxon>Streptosporangiaceae</taxon>
        <taxon>Nonomuraea</taxon>
    </lineage>
</organism>
<dbReference type="Pfam" id="PF02518">
    <property type="entry name" value="HATPase_c"/>
    <property type="match status" value="1"/>
</dbReference>
<comment type="caution">
    <text evidence="2">The sequence shown here is derived from an EMBL/GenBank/DDBJ whole genome shotgun (WGS) entry which is preliminary data.</text>
</comment>
<dbReference type="SUPFAM" id="SSF55874">
    <property type="entry name" value="ATPase domain of HSP90 chaperone/DNA topoisomerase II/histidine kinase"/>
    <property type="match status" value="1"/>
</dbReference>
<dbReference type="CDD" id="cd16934">
    <property type="entry name" value="HATPase_RsbT-like"/>
    <property type="match status" value="1"/>
</dbReference>
<feature type="domain" description="Histidine kinase/HSP90-like ATPase" evidence="1">
    <location>
        <begin position="34"/>
        <end position="133"/>
    </location>
</feature>
<keyword evidence="3" id="KW-1185">Reference proteome</keyword>
<reference evidence="2 3" key="1">
    <citation type="journal article" date="2019" name="Int. J. Syst. Evol. Microbiol.">
        <title>The Global Catalogue of Microorganisms (GCM) 10K type strain sequencing project: providing services to taxonomists for standard genome sequencing and annotation.</title>
        <authorList>
            <consortium name="The Broad Institute Genomics Platform"/>
            <consortium name="The Broad Institute Genome Sequencing Center for Infectious Disease"/>
            <person name="Wu L."/>
            <person name="Ma J."/>
        </authorList>
    </citation>
    <scope>NUCLEOTIDE SEQUENCE [LARGE SCALE GENOMIC DNA]</scope>
    <source>
        <strain evidence="2 3">JCM 16114</strain>
    </source>
</reference>
<dbReference type="InterPro" id="IPR036890">
    <property type="entry name" value="HATPase_C_sf"/>
</dbReference>
<proteinExistence type="predicted"/>
<sequence length="133" mass="13847">MSGEREVVIAGSADVVGVRQLVRSVAVEVGLSLVDQTKIVTAASELARNALVYAGGGDVRVEVVENGPRRGLKLVFTDEGPGIPDIEQALTDGWTTGGGMGLGLGGSRRLVDEFDLVSAPGKGTTVTVTKWRR</sequence>
<dbReference type="Proteomes" id="UP001499843">
    <property type="component" value="Unassembled WGS sequence"/>
</dbReference>
<dbReference type="SMART" id="SM00387">
    <property type="entry name" value="HATPase_c"/>
    <property type="match status" value="1"/>
</dbReference>
<name>A0ABN3CIH1_9ACTN</name>
<dbReference type="InterPro" id="IPR003594">
    <property type="entry name" value="HATPase_dom"/>
</dbReference>
<dbReference type="Gene3D" id="3.30.565.10">
    <property type="entry name" value="Histidine kinase-like ATPase, C-terminal domain"/>
    <property type="match status" value="1"/>
</dbReference>
<evidence type="ECO:0000313" key="3">
    <source>
        <dbReference type="Proteomes" id="UP001499843"/>
    </source>
</evidence>
<evidence type="ECO:0000313" key="2">
    <source>
        <dbReference type="EMBL" id="GAA2209256.1"/>
    </source>
</evidence>
<accession>A0ABN3CIH1</accession>